<accession>A0A151SMJ2</accession>
<dbReference type="EMBL" id="CM003613">
    <property type="protein sequence ID" value="KYP55962.1"/>
    <property type="molecule type" value="Genomic_DNA"/>
</dbReference>
<dbReference type="PANTHER" id="PTHR33116">
    <property type="entry name" value="REVERSE TRANSCRIPTASE ZINC-BINDING DOMAIN-CONTAINING PROTEIN-RELATED-RELATED"/>
    <property type="match status" value="1"/>
</dbReference>
<dbReference type="Proteomes" id="UP000075243">
    <property type="component" value="Chromosome 11"/>
</dbReference>
<gene>
    <name evidence="1" type="ORF">KK1_002189</name>
</gene>
<name>A0A151SMJ2_CAJCA</name>
<dbReference type="PANTHER" id="PTHR33116:SF78">
    <property type="entry name" value="OS12G0587133 PROTEIN"/>
    <property type="match status" value="1"/>
</dbReference>
<proteinExistence type="predicted"/>
<dbReference type="Gramene" id="C.cajan_02137.t">
    <property type="protein sequence ID" value="C.cajan_02137.t.cds1"/>
    <property type="gene ID" value="C.cajan_02137"/>
</dbReference>
<organism evidence="1 2">
    <name type="scientific">Cajanus cajan</name>
    <name type="common">Pigeon pea</name>
    <name type="synonym">Cajanus indicus</name>
    <dbReference type="NCBI Taxonomy" id="3821"/>
    <lineage>
        <taxon>Eukaryota</taxon>
        <taxon>Viridiplantae</taxon>
        <taxon>Streptophyta</taxon>
        <taxon>Embryophyta</taxon>
        <taxon>Tracheophyta</taxon>
        <taxon>Spermatophyta</taxon>
        <taxon>Magnoliopsida</taxon>
        <taxon>eudicotyledons</taxon>
        <taxon>Gunneridae</taxon>
        <taxon>Pentapetalae</taxon>
        <taxon>rosids</taxon>
        <taxon>fabids</taxon>
        <taxon>Fabales</taxon>
        <taxon>Fabaceae</taxon>
        <taxon>Papilionoideae</taxon>
        <taxon>50 kb inversion clade</taxon>
        <taxon>NPAAA clade</taxon>
        <taxon>indigoferoid/millettioid clade</taxon>
        <taxon>Phaseoleae</taxon>
        <taxon>Cajanus</taxon>
    </lineage>
</organism>
<dbReference type="AlphaFoldDB" id="A0A151SMJ2"/>
<reference evidence="1 2" key="1">
    <citation type="journal article" date="2012" name="Nat. Biotechnol.">
        <title>Draft genome sequence of pigeonpea (Cajanus cajan), an orphan legume crop of resource-poor farmers.</title>
        <authorList>
            <person name="Varshney R.K."/>
            <person name="Chen W."/>
            <person name="Li Y."/>
            <person name="Bharti A.K."/>
            <person name="Saxena R.K."/>
            <person name="Schlueter J.A."/>
            <person name="Donoghue M.T."/>
            <person name="Azam S."/>
            <person name="Fan G."/>
            <person name="Whaley A.M."/>
            <person name="Farmer A.D."/>
            <person name="Sheridan J."/>
            <person name="Iwata A."/>
            <person name="Tuteja R."/>
            <person name="Penmetsa R.V."/>
            <person name="Wu W."/>
            <person name="Upadhyaya H.D."/>
            <person name="Yang S.P."/>
            <person name="Shah T."/>
            <person name="Saxena K.B."/>
            <person name="Michael T."/>
            <person name="McCombie W.R."/>
            <person name="Yang B."/>
            <person name="Zhang G."/>
            <person name="Yang H."/>
            <person name="Wang J."/>
            <person name="Spillane C."/>
            <person name="Cook D.R."/>
            <person name="May G.D."/>
            <person name="Xu X."/>
            <person name="Jackson S.A."/>
        </authorList>
    </citation>
    <scope>NUCLEOTIDE SEQUENCE [LARGE SCALE GENOMIC DNA]</scope>
    <source>
        <strain evidence="2">cv. Asha</strain>
    </source>
</reference>
<evidence type="ECO:0000313" key="2">
    <source>
        <dbReference type="Proteomes" id="UP000075243"/>
    </source>
</evidence>
<evidence type="ECO:0000313" key="1">
    <source>
        <dbReference type="EMBL" id="KYP55962.1"/>
    </source>
</evidence>
<protein>
    <submittedName>
        <fullName evidence="1">Ribonuclease H protein At1g65750 family</fullName>
    </submittedName>
</protein>
<dbReference type="OMA" id="QDRTIND"/>
<keyword evidence="2" id="KW-1185">Reference proteome</keyword>
<sequence length="146" mass="16431">MEGFLGIAHTARIVSYLGVPMTHGQLKCADFYDVINKIQSRLASWKSKLLNKAGKLCLVKSIISSIPVYSMQSLWLPQAVCNRINQACRRMLWAKLDNVRFWSPVNWDVVIQPKELGGLGVREAQRVIVSLIGKLVWDLLSAPQKP</sequence>